<name>A0A9Q0U2N8_9ROSI</name>
<dbReference type="Proteomes" id="UP001151752">
    <property type="component" value="Chromosome 14"/>
</dbReference>
<evidence type="ECO:0000313" key="2">
    <source>
        <dbReference type="EMBL" id="KAJ6722357.1"/>
    </source>
</evidence>
<gene>
    <name evidence="2" type="ORF">OIU74_007044</name>
</gene>
<organism evidence="2 3">
    <name type="scientific">Salix koriyanagi</name>
    <dbReference type="NCBI Taxonomy" id="2511006"/>
    <lineage>
        <taxon>Eukaryota</taxon>
        <taxon>Viridiplantae</taxon>
        <taxon>Streptophyta</taxon>
        <taxon>Embryophyta</taxon>
        <taxon>Tracheophyta</taxon>
        <taxon>Spermatophyta</taxon>
        <taxon>Magnoliopsida</taxon>
        <taxon>eudicotyledons</taxon>
        <taxon>Gunneridae</taxon>
        <taxon>Pentapetalae</taxon>
        <taxon>rosids</taxon>
        <taxon>fabids</taxon>
        <taxon>Malpighiales</taxon>
        <taxon>Salicaceae</taxon>
        <taxon>Saliceae</taxon>
        <taxon>Salix</taxon>
    </lineage>
</organism>
<keyword evidence="3" id="KW-1185">Reference proteome</keyword>
<proteinExistence type="predicted"/>
<sequence length="129" mass="14099">MSPQCSIPIPHHDSTQICPPSPSLKSRKNPNHLKPKPTNPPLYSLNAQFVSSMPNLQLVAYPPLSSRKPQLSSTPPLTHTQLSESTTSLLPHYTYDSQIQTSPYIAAAFFLSTIAFCSLSSVFPSHVIA</sequence>
<feature type="region of interest" description="Disordered" evidence="1">
    <location>
        <begin position="1"/>
        <end position="40"/>
    </location>
</feature>
<protein>
    <submittedName>
        <fullName evidence="2">Uncharacterized protein</fullName>
    </submittedName>
</protein>
<evidence type="ECO:0000313" key="3">
    <source>
        <dbReference type="Proteomes" id="UP001151752"/>
    </source>
</evidence>
<accession>A0A9Q0U2N8</accession>
<feature type="compositionally biased region" description="Basic residues" evidence="1">
    <location>
        <begin position="25"/>
        <end position="35"/>
    </location>
</feature>
<reference evidence="2" key="2">
    <citation type="journal article" date="2023" name="Int. J. Mol. Sci.">
        <title>De Novo Assembly and Annotation of 11 Diverse Shrub Willow (Salix) Genomes Reveals Novel Gene Organization in Sex-Linked Regions.</title>
        <authorList>
            <person name="Hyden B."/>
            <person name="Feng K."/>
            <person name="Yates T.B."/>
            <person name="Jawdy S."/>
            <person name="Cereghino C."/>
            <person name="Smart L.B."/>
            <person name="Muchero W."/>
        </authorList>
    </citation>
    <scope>NUCLEOTIDE SEQUENCE</scope>
    <source>
        <tissue evidence="2">Shoot tip</tissue>
    </source>
</reference>
<comment type="caution">
    <text evidence="2">The sequence shown here is derived from an EMBL/GenBank/DDBJ whole genome shotgun (WGS) entry which is preliminary data.</text>
</comment>
<reference evidence="2" key="1">
    <citation type="submission" date="2022-11" db="EMBL/GenBank/DDBJ databases">
        <authorList>
            <person name="Hyden B.L."/>
            <person name="Feng K."/>
            <person name="Yates T."/>
            <person name="Jawdy S."/>
            <person name="Smart L.B."/>
            <person name="Muchero W."/>
        </authorList>
    </citation>
    <scope>NUCLEOTIDE SEQUENCE</scope>
    <source>
        <tissue evidence="2">Shoot tip</tissue>
    </source>
</reference>
<evidence type="ECO:0000256" key="1">
    <source>
        <dbReference type="SAM" id="MobiDB-lite"/>
    </source>
</evidence>
<dbReference type="AlphaFoldDB" id="A0A9Q0U2N8"/>
<dbReference type="EMBL" id="JAPFFM010000013">
    <property type="protein sequence ID" value="KAJ6722357.1"/>
    <property type="molecule type" value="Genomic_DNA"/>
</dbReference>